<keyword evidence="1" id="KW-0812">Transmembrane</keyword>
<evidence type="ECO:0000313" key="2">
    <source>
        <dbReference type="EMBL" id="CAL4178489.1"/>
    </source>
</evidence>
<accession>A0AAV2SCF7</accession>
<evidence type="ECO:0000313" key="3">
    <source>
        <dbReference type="Proteomes" id="UP001497623"/>
    </source>
</evidence>
<dbReference type="Proteomes" id="UP001497623">
    <property type="component" value="Unassembled WGS sequence"/>
</dbReference>
<name>A0AAV2SCF7_MEGNR</name>
<feature type="non-terminal residue" evidence="2">
    <location>
        <position position="249"/>
    </location>
</feature>
<reference evidence="2 3" key="1">
    <citation type="submission" date="2024-05" db="EMBL/GenBank/DDBJ databases">
        <authorList>
            <person name="Wallberg A."/>
        </authorList>
    </citation>
    <scope>NUCLEOTIDE SEQUENCE [LARGE SCALE GENOMIC DNA]</scope>
</reference>
<evidence type="ECO:0000256" key="1">
    <source>
        <dbReference type="SAM" id="Phobius"/>
    </source>
</evidence>
<keyword evidence="3" id="KW-1185">Reference proteome</keyword>
<sequence>MCCRHWAKEDACQCHHHRPYRTVFTTLLSAIMSASTFALVVLAASTGAQVAQADINATATAPPLDVAQSFLNNEDVSSDHGTKPVLYVNNPQLLKEMQQQTFLRHNFRLTAGGSNEGESEGSKILGGSVLLLERAESLASKLRHIANHELGLTEIQATFDELPYSDLGHQEKNTLEKMITTLETKIELFEKLLLEMIEVVSSHYKDVEVRSKEDFFVFRTQEVDYHPCCLLPDHYFVYGSHYNICIVNN</sequence>
<proteinExistence type="predicted"/>
<keyword evidence="1" id="KW-1133">Transmembrane helix</keyword>
<protein>
    <submittedName>
        <fullName evidence="2">Uncharacterized protein</fullName>
    </submittedName>
</protein>
<dbReference type="EMBL" id="CAXKWB010056592">
    <property type="protein sequence ID" value="CAL4178489.1"/>
    <property type="molecule type" value="Genomic_DNA"/>
</dbReference>
<keyword evidence="1" id="KW-0472">Membrane</keyword>
<organism evidence="2 3">
    <name type="scientific">Meganyctiphanes norvegica</name>
    <name type="common">Northern krill</name>
    <name type="synonym">Thysanopoda norvegica</name>
    <dbReference type="NCBI Taxonomy" id="48144"/>
    <lineage>
        <taxon>Eukaryota</taxon>
        <taxon>Metazoa</taxon>
        <taxon>Ecdysozoa</taxon>
        <taxon>Arthropoda</taxon>
        <taxon>Crustacea</taxon>
        <taxon>Multicrustacea</taxon>
        <taxon>Malacostraca</taxon>
        <taxon>Eumalacostraca</taxon>
        <taxon>Eucarida</taxon>
        <taxon>Euphausiacea</taxon>
        <taxon>Euphausiidae</taxon>
        <taxon>Meganyctiphanes</taxon>
    </lineage>
</organism>
<gene>
    <name evidence="2" type="ORF">MNOR_LOCUS35028</name>
</gene>
<comment type="caution">
    <text evidence="2">The sequence shown here is derived from an EMBL/GenBank/DDBJ whole genome shotgun (WGS) entry which is preliminary data.</text>
</comment>
<feature type="transmembrane region" description="Helical" evidence="1">
    <location>
        <begin position="23"/>
        <end position="44"/>
    </location>
</feature>
<dbReference type="AlphaFoldDB" id="A0AAV2SCF7"/>